<comment type="caution">
    <text evidence="1">The sequence shown here is derived from an EMBL/GenBank/DDBJ whole genome shotgun (WGS) entry which is preliminary data.</text>
</comment>
<dbReference type="Proteomes" id="UP001337681">
    <property type="component" value="Unassembled WGS sequence"/>
</dbReference>
<evidence type="ECO:0000313" key="2">
    <source>
        <dbReference type="Proteomes" id="UP001337681"/>
    </source>
</evidence>
<accession>A0ABU7GZ16</accession>
<evidence type="ECO:0008006" key="3">
    <source>
        <dbReference type="Google" id="ProtNLM"/>
    </source>
</evidence>
<keyword evidence="2" id="KW-1185">Reference proteome</keyword>
<dbReference type="RefSeq" id="WP_330145118.1">
    <property type="nucleotide sequence ID" value="NZ_JAZDQU010000001.1"/>
</dbReference>
<protein>
    <recommendedName>
        <fullName evidence="3">SOUL heme-binding protein</fullName>
    </recommendedName>
</protein>
<reference evidence="1 2" key="1">
    <citation type="submission" date="2024-01" db="EMBL/GenBank/DDBJ databases">
        <title>Pedobacter sp. nov., isolated from oil-contaminated soil.</title>
        <authorList>
            <person name="Le N.T.T."/>
        </authorList>
    </citation>
    <scope>NUCLEOTIDE SEQUENCE [LARGE SCALE GENOMIC DNA]</scope>
    <source>
        <strain evidence="1 2">VNH31</strain>
    </source>
</reference>
<name>A0ABU7GZ16_9SPHI</name>
<gene>
    <name evidence="1" type="ORF">VRU49_02095</name>
</gene>
<organism evidence="1 2">
    <name type="scientific">Pedobacter flavus</name>
    <dbReference type="NCBI Taxonomy" id="3113906"/>
    <lineage>
        <taxon>Bacteria</taxon>
        <taxon>Pseudomonadati</taxon>
        <taxon>Bacteroidota</taxon>
        <taxon>Sphingobacteriia</taxon>
        <taxon>Sphingobacteriales</taxon>
        <taxon>Sphingobacteriaceae</taxon>
        <taxon>Pedobacter</taxon>
    </lineage>
</organism>
<dbReference type="EMBL" id="JAZDQU010000001">
    <property type="protein sequence ID" value="MEE1884200.1"/>
    <property type="molecule type" value="Genomic_DNA"/>
</dbReference>
<sequence>MLGLRSYMRDDAYAKASVVVKSSVKSVEIKPMSGKAVGSIRMTLNYMRDGVADTIEHNFSTAYSNNESLPTANELMKSTFYVRYVPVEKEMSIAPIGQL</sequence>
<evidence type="ECO:0000313" key="1">
    <source>
        <dbReference type="EMBL" id="MEE1884200.1"/>
    </source>
</evidence>
<proteinExistence type="predicted"/>